<dbReference type="EMBL" id="PYMB01000001">
    <property type="protein sequence ID" value="PSW15524.1"/>
    <property type="molecule type" value="Genomic_DNA"/>
</dbReference>
<protein>
    <submittedName>
        <fullName evidence="1">DUF1496 domain-containing protein</fullName>
    </submittedName>
</protein>
<accession>A0A2T3NJ31</accession>
<dbReference type="Pfam" id="PF07383">
    <property type="entry name" value="DUF1496"/>
    <property type="match status" value="1"/>
</dbReference>
<name>A0A2T3NJ31_9GAMM</name>
<reference evidence="1 2" key="1">
    <citation type="submission" date="2018-03" db="EMBL/GenBank/DDBJ databases">
        <title>Whole genome sequencing of Histamine producing bacteria.</title>
        <authorList>
            <person name="Butler K."/>
        </authorList>
    </citation>
    <scope>NUCLEOTIDE SEQUENCE [LARGE SCALE GENOMIC DNA]</scope>
    <source>
        <strain evidence="1 2">DSM 19138</strain>
    </source>
</reference>
<gene>
    <name evidence="1" type="ORF">C9J01_00440</name>
</gene>
<dbReference type="InterPro" id="IPR009971">
    <property type="entry name" value="DUF1496"/>
</dbReference>
<dbReference type="Proteomes" id="UP000241346">
    <property type="component" value="Unassembled WGS sequence"/>
</dbReference>
<proteinExistence type="predicted"/>
<dbReference type="OrthoDB" id="6400575at2"/>
<evidence type="ECO:0000313" key="1">
    <source>
        <dbReference type="EMBL" id="PSW15524.1"/>
    </source>
</evidence>
<organism evidence="1 2">
    <name type="scientific">Photobacterium rosenbergii</name>
    <dbReference type="NCBI Taxonomy" id="294936"/>
    <lineage>
        <taxon>Bacteria</taxon>
        <taxon>Pseudomonadati</taxon>
        <taxon>Pseudomonadota</taxon>
        <taxon>Gammaproteobacteria</taxon>
        <taxon>Vibrionales</taxon>
        <taxon>Vibrionaceae</taxon>
        <taxon>Photobacterium</taxon>
    </lineage>
</organism>
<comment type="caution">
    <text evidence="1">The sequence shown here is derived from an EMBL/GenBank/DDBJ whole genome shotgun (WGS) entry which is preliminary data.</text>
</comment>
<dbReference type="AlphaFoldDB" id="A0A2T3NJ31"/>
<dbReference type="RefSeq" id="WP_107296144.1">
    <property type="nucleotide sequence ID" value="NZ_PYMB01000001.1"/>
</dbReference>
<sequence length="106" mass="11865">MTIARCSRLQAFYNPVGKPQFLILLVSLLTTLLLSQPIMAKEISVKSQPKVSLEGTFNTQRVCFYDGQSYSLGSVISVEGVLLECQPEKHFETNGALQWVRVEKKS</sequence>
<evidence type="ECO:0000313" key="2">
    <source>
        <dbReference type="Proteomes" id="UP000241346"/>
    </source>
</evidence>